<comment type="caution">
    <text evidence="2">The sequence shown here is derived from an EMBL/GenBank/DDBJ whole genome shotgun (WGS) entry which is preliminary data.</text>
</comment>
<sequence>MGSRIEELGEELTSQWWMWSVRIAEEVDDVGVRGGMRLRMAGSDSGRSLGIGEDRKRSGWGFG</sequence>
<gene>
    <name evidence="2" type="ORF">DVH24_013086</name>
</gene>
<evidence type="ECO:0000256" key="1">
    <source>
        <dbReference type="SAM" id="MobiDB-lite"/>
    </source>
</evidence>
<organism evidence="2 3">
    <name type="scientific">Malus domestica</name>
    <name type="common">Apple</name>
    <name type="synonym">Pyrus malus</name>
    <dbReference type="NCBI Taxonomy" id="3750"/>
    <lineage>
        <taxon>Eukaryota</taxon>
        <taxon>Viridiplantae</taxon>
        <taxon>Streptophyta</taxon>
        <taxon>Embryophyta</taxon>
        <taxon>Tracheophyta</taxon>
        <taxon>Spermatophyta</taxon>
        <taxon>Magnoliopsida</taxon>
        <taxon>eudicotyledons</taxon>
        <taxon>Gunneridae</taxon>
        <taxon>Pentapetalae</taxon>
        <taxon>rosids</taxon>
        <taxon>fabids</taxon>
        <taxon>Rosales</taxon>
        <taxon>Rosaceae</taxon>
        <taxon>Amygdaloideae</taxon>
        <taxon>Maleae</taxon>
        <taxon>Malus</taxon>
    </lineage>
</organism>
<keyword evidence="3" id="KW-1185">Reference proteome</keyword>
<evidence type="ECO:0000313" key="3">
    <source>
        <dbReference type="Proteomes" id="UP000290289"/>
    </source>
</evidence>
<dbReference type="Proteomes" id="UP000290289">
    <property type="component" value="Chromosome 15"/>
</dbReference>
<dbReference type="AlphaFoldDB" id="A0A498HTV2"/>
<evidence type="ECO:0000313" key="2">
    <source>
        <dbReference type="EMBL" id="RXH73402.1"/>
    </source>
</evidence>
<name>A0A498HTV2_MALDO</name>
<feature type="region of interest" description="Disordered" evidence="1">
    <location>
        <begin position="44"/>
        <end position="63"/>
    </location>
</feature>
<protein>
    <submittedName>
        <fullName evidence="2">Uncharacterized protein</fullName>
    </submittedName>
</protein>
<accession>A0A498HTV2</accession>
<reference evidence="2 3" key="1">
    <citation type="submission" date="2018-10" db="EMBL/GenBank/DDBJ databases">
        <title>A high-quality apple genome assembly.</title>
        <authorList>
            <person name="Hu J."/>
        </authorList>
    </citation>
    <scope>NUCLEOTIDE SEQUENCE [LARGE SCALE GENOMIC DNA]</scope>
    <source>
        <strain evidence="3">cv. HFTH1</strain>
        <tissue evidence="2">Young leaf</tissue>
    </source>
</reference>
<proteinExistence type="predicted"/>
<dbReference type="EMBL" id="RDQH01000341">
    <property type="protein sequence ID" value="RXH73402.1"/>
    <property type="molecule type" value="Genomic_DNA"/>
</dbReference>